<feature type="transmembrane region" description="Helical" evidence="9">
    <location>
        <begin position="87"/>
        <end position="108"/>
    </location>
</feature>
<feature type="transmembrane region" description="Helical" evidence="9">
    <location>
        <begin position="157"/>
        <end position="176"/>
    </location>
</feature>
<keyword evidence="8 9" id="KW-0472">Membrane</keyword>
<reference evidence="11 12" key="1">
    <citation type="journal article" date="2024" name="Chem. Sci.">
        <title>Discovery of megapolipeptins by genome mining of a Burkholderiales bacteria collection.</title>
        <authorList>
            <person name="Paulo B.S."/>
            <person name="Recchia M.J.J."/>
            <person name="Lee S."/>
            <person name="Fergusson C.H."/>
            <person name="Romanowski S.B."/>
            <person name="Hernandez A."/>
            <person name="Krull N."/>
            <person name="Liu D.Y."/>
            <person name="Cavanagh H."/>
            <person name="Bos A."/>
            <person name="Gray C.A."/>
            <person name="Murphy B.T."/>
            <person name="Linington R.G."/>
            <person name="Eustaquio A.S."/>
        </authorList>
    </citation>
    <scope>NUCLEOTIDE SEQUENCE [LARGE SCALE GENOMIC DNA]</scope>
    <source>
        <strain evidence="11 12">RL17-350-BIC-E</strain>
    </source>
</reference>
<evidence type="ECO:0000313" key="12">
    <source>
        <dbReference type="Proteomes" id="UP001629392"/>
    </source>
</evidence>
<evidence type="ECO:0000256" key="5">
    <source>
        <dbReference type="ARBA" id="ARBA00022692"/>
    </source>
</evidence>
<feature type="transmembrane region" description="Helical" evidence="9">
    <location>
        <begin position="23"/>
        <end position="46"/>
    </location>
</feature>
<evidence type="ECO:0000256" key="1">
    <source>
        <dbReference type="ARBA" id="ARBA00004429"/>
    </source>
</evidence>
<organism evidence="11 12">
    <name type="scientific">Paraburkholderia strydomiana</name>
    <dbReference type="NCBI Taxonomy" id="1245417"/>
    <lineage>
        <taxon>Bacteria</taxon>
        <taxon>Pseudomonadati</taxon>
        <taxon>Pseudomonadota</taxon>
        <taxon>Betaproteobacteria</taxon>
        <taxon>Burkholderiales</taxon>
        <taxon>Burkholderiaceae</taxon>
        <taxon>Paraburkholderia</taxon>
    </lineage>
</organism>
<dbReference type="PROSITE" id="PS51257">
    <property type="entry name" value="PROKAR_LIPOPROTEIN"/>
    <property type="match status" value="1"/>
</dbReference>
<dbReference type="InterPro" id="IPR010065">
    <property type="entry name" value="AA_ABC_transptr_permease_3TM"/>
</dbReference>
<sequence length="226" mass="24177">MLDWIDKGGVIAPFLDGVVSGTALTLVASACAFAIGLALGIVLLLARISPIGPLRALVVLWVSLIRGTPALIHMLIAYYMVPALLDISISPITAGIAALAFNTSAYIVEILRGALGTISWGQRAAAYAMGMRTSQVWRHVLLPQVIYRAIPPLTSEFTILLKASSLMSIIAVPELATVARNATLQTDLPLQVFTITAAVYFVILFCISAASRLCERRVSRMLPHGH</sequence>
<dbReference type="PANTHER" id="PTHR30614">
    <property type="entry name" value="MEMBRANE COMPONENT OF AMINO ACID ABC TRANSPORTER"/>
    <property type="match status" value="1"/>
</dbReference>
<dbReference type="Pfam" id="PF00528">
    <property type="entry name" value="BPD_transp_1"/>
    <property type="match status" value="1"/>
</dbReference>
<comment type="similarity">
    <text evidence="2">Belongs to the binding-protein-dependent transport system permease family. HisMQ subfamily.</text>
</comment>
<keyword evidence="7 9" id="KW-1133">Transmembrane helix</keyword>
<dbReference type="PANTHER" id="PTHR30614:SF0">
    <property type="entry name" value="L-CYSTINE TRANSPORT SYSTEM PERMEASE PROTEIN TCYL"/>
    <property type="match status" value="1"/>
</dbReference>
<feature type="transmembrane region" description="Helical" evidence="9">
    <location>
        <begin position="188"/>
        <end position="211"/>
    </location>
</feature>
<keyword evidence="4" id="KW-1003">Cell membrane</keyword>
<dbReference type="NCBIfam" id="TIGR01726">
    <property type="entry name" value="HEQRo_perm_3TM"/>
    <property type="match status" value="1"/>
</dbReference>
<dbReference type="CDD" id="cd06261">
    <property type="entry name" value="TM_PBP2"/>
    <property type="match status" value="1"/>
</dbReference>
<evidence type="ECO:0000256" key="7">
    <source>
        <dbReference type="ARBA" id="ARBA00022989"/>
    </source>
</evidence>
<dbReference type="InterPro" id="IPR000515">
    <property type="entry name" value="MetI-like"/>
</dbReference>
<evidence type="ECO:0000256" key="9">
    <source>
        <dbReference type="RuleBase" id="RU363032"/>
    </source>
</evidence>
<keyword evidence="5 9" id="KW-0812">Transmembrane</keyword>
<evidence type="ECO:0000313" key="11">
    <source>
        <dbReference type="EMBL" id="MFM0714893.1"/>
    </source>
</evidence>
<dbReference type="InterPro" id="IPR035906">
    <property type="entry name" value="MetI-like_sf"/>
</dbReference>
<keyword evidence="6" id="KW-0029">Amino-acid transport</keyword>
<protein>
    <submittedName>
        <fullName evidence="11">Amino acid ABC transporter permease</fullName>
    </submittedName>
</protein>
<comment type="caution">
    <text evidence="11">The sequence shown here is derived from an EMBL/GenBank/DDBJ whole genome shotgun (WGS) entry which is preliminary data.</text>
</comment>
<feature type="domain" description="ABC transmembrane type-1" evidence="10">
    <location>
        <begin position="18"/>
        <end position="211"/>
    </location>
</feature>
<dbReference type="EMBL" id="JAQQCL010000001">
    <property type="protein sequence ID" value="MFM0714893.1"/>
    <property type="molecule type" value="Genomic_DNA"/>
</dbReference>
<keyword evidence="3 9" id="KW-0813">Transport</keyword>
<dbReference type="RefSeq" id="WP_408139423.1">
    <property type="nucleotide sequence ID" value="NZ_JAQQCJ010000005.1"/>
</dbReference>
<dbReference type="InterPro" id="IPR043429">
    <property type="entry name" value="ArtM/GltK/GlnP/TcyL/YhdX-like"/>
</dbReference>
<evidence type="ECO:0000256" key="4">
    <source>
        <dbReference type="ARBA" id="ARBA00022475"/>
    </source>
</evidence>
<dbReference type="SUPFAM" id="SSF161098">
    <property type="entry name" value="MetI-like"/>
    <property type="match status" value="1"/>
</dbReference>
<evidence type="ECO:0000256" key="6">
    <source>
        <dbReference type="ARBA" id="ARBA00022970"/>
    </source>
</evidence>
<evidence type="ECO:0000259" key="10">
    <source>
        <dbReference type="PROSITE" id="PS50928"/>
    </source>
</evidence>
<dbReference type="Gene3D" id="1.10.3720.10">
    <property type="entry name" value="MetI-like"/>
    <property type="match status" value="1"/>
</dbReference>
<evidence type="ECO:0000256" key="2">
    <source>
        <dbReference type="ARBA" id="ARBA00010072"/>
    </source>
</evidence>
<dbReference type="Proteomes" id="UP001629392">
    <property type="component" value="Unassembled WGS sequence"/>
</dbReference>
<name>A0ABW9E7D4_9BURK</name>
<evidence type="ECO:0000256" key="3">
    <source>
        <dbReference type="ARBA" id="ARBA00022448"/>
    </source>
</evidence>
<comment type="subcellular location">
    <subcellularLocation>
        <location evidence="1">Cell inner membrane</location>
        <topology evidence="1">Multi-pass membrane protein</topology>
    </subcellularLocation>
    <subcellularLocation>
        <location evidence="9">Cell membrane</location>
        <topology evidence="9">Multi-pass membrane protein</topology>
    </subcellularLocation>
</comment>
<keyword evidence="12" id="KW-1185">Reference proteome</keyword>
<proteinExistence type="inferred from homology"/>
<evidence type="ECO:0000256" key="8">
    <source>
        <dbReference type="ARBA" id="ARBA00023136"/>
    </source>
</evidence>
<accession>A0ABW9E7D4</accession>
<gene>
    <name evidence="11" type="ORF">PQQ73_00940</name>
</gene>
<dbReference type="PROSITE" id="PS50928">
    <property type="entry name" value="ABC_TM1"/>
    <property type="match status" value="1"/>
</dbReference>
<feature type="transmembrane region" description="Helical" evidence="9">
    <location>
        <begin position="58"/>
        <end position="81"/>
    </location>
</feature>